<reference evidence="2" key="1">
    <citation type="journal article" date="2021" name="Proc. Natl. Acad. Sci. U.S.A.">
        <title>A Catalog of Tens of Thousands of Viruses from Human Metagenomes Reveals Hidden Associations with Chronic Diseases.</title>
        <authorList>
            <person name="Tisza M.J."/>
            <person name="Buck C.B."/>
        </authorList>
    </citation>
    <scope>NUCLEOTIDE SEQUENCE</scope>
    <source>
        <strain evidence="2">CtGjZ5</strain>
    </source>
</reference>
<feature type="compositionally biased region" description="Polar residues" evidence="1">
    <location>
        <begin position="20"/>
        <end position="30"/>
    </location>
</feature>
<protein>
    <submittedName>
        <fullName evidence="2">Uncharacterized protein</fullName>
    </submittedName>
</protein>
<feature type="compositionally biased region" description="Basic and acidic residues" evidence="1">
    <location>
        <begin position="1"/>
        <end position="16"/>
    </location>
</feature>
<proteinExistence type="predicted"/>
<accession>A0A8S5MSU6</accession>
<organism evidence="2">
    <name type="scientific">Myoviridae sp. ctGjZ5</name>
    <dbReference type="NCBI Taxonomy" id="2826634"/>
    <lineage>
        <taxon>Viruses</taxon>
        <taxon>Duplodnaviria</taxon>
        <taxon>Heunggongvirae</taxon>
        <taxon>Uroviricota</taxon>
        <taxon>Caudoviricetes</taxon>
    </lineage>
</organism>
<evidence type="ECO:0000313" key="2">
    <source>
        <dbReference type="EMBL" id="DAD85143.1"/>
    </source>
</evidence>
<dbReference type="EMBL" id="BK014974">
    <property type="protein sequence ID" value="DAD85143.1"/>
    <property type="molecule type" value="Genomic_DNA"/>
</dbReference>
<name>A0A8S5MSU6_9CAUD</name>
<sequence>MGERAARHPGKPDAGKRTSGGHSTPFSRQK</sequence>
<feature type="region of interest" description="Disordered" evidence="1">
    <location>
        <begin position="1"/>
        <end position="30"/>
    </location>
</feature>
<evidence type="ECO:0000256" key="1">
    <source>
        <dbReference type="SAM" id="MobiDB-lite"/>
    </source>
</evidence>